<comment type="catalytic activity">
    <reaction evidence="6">
        <text>(sulfur carrier)-H + L-cysteine = (sulfur carrier)-SH + L-alanine</text>
        <dbReference type="Rhea" id="RHEA:43892"/>
        <dbReference type="Rhea" id="RHEA-COMP:14737"/>
        <dbReference type="Rhea" id="RHEA-COMP:14739"/>
        <dbReference type="ChEBI" id="CHEBI:29917"/>
        <dbReference type="ChEBI" id="CHEBI:35235"/>
        <dbReference type="ChEBI" id="CHEBI:57972"/>
        <dbReference type="ChEBI" id="CHEBI:64428"/>
        <dbReference type="EC" id="2.8.1.7"/>
    </reaction>
</comment>
<dbReference type="Gene3D" id="3.40.640.10">
    <property type="entry name" value="Type I PLP-dependent aspartate aminotransferase-like (Major domain)"/>
    <property type="match status" value="1"/>
</dbReference>
<dbReference type="InterPro" id="IPR015424">
    <property type="entry name" value="PyrdxlP-dep_Trfase"/>
</dbReference>
<dbReference type="Gene3D" id="3.90.1150.10">
    <property type="entry name" value="Aspartate Aminotransferase, domain 1"/>
    <property type="match status" value="1"/>
</dbReference>
<evidence type="ECO:0000313" key="8">
    <source>
        <dbReference type="EMBL" id="KAA5545123.1"/>
    </source>
</evidence>
<sequence>MTFDPHQLRDDFPILRRTVASGQPLAYLDNAASTQRPQVVIDAMSDCYQNYYANVHRGIHTLSEESTAAYEAARVTTQHFLNARSSREIVFTAGTTAGINTVARSWGHANVGRGDVILVTIAEHHANIVPWHQLAEAVGCRVEFLPINQSGTIDDSVVAQALKTHRPKLFAFTATSNVLGTNFPAQSWTEMAHRSGAAVLVDAAQAAPHEVIDVQQWDADFVVFSGHKVCGPTGIGVLYAKLEHLEAMPAFLGGGGMIQTVTTEGFTATEPPEKFEAGTPPIAEAIGLAEALRYLQRVGLDNIRQHENALCQRADQALRQIEGVDVLGPMPDLKGGIVSFTMDRIHAHDIAQWLDTRGVAVRAGHHCAMPLHDVLGKTASARASFYLYNTVEEVDRFIEAVQEVRKKFASKGRRRRRPPVTNA</sequence>
<dbReference type="GO" id="GO:0031071">
    <property type="term" value="F:cysteine desulfurase activity"/>
    <property type="evidence" value="ECO:0007669"/>
    <property type="project" value="UniProtKB-EC"/>
</dbReference>
<feature type="domain" description="Aminotransferase class V" evidence="7">
    <location>
        <begin position="27"/>
        <end position="397"/>
    </location>
</feature>
<dbReference type="InterPro" id="IPR015421">
    <property type="entry name" value="PyrdxlP-dep_Trfase_major"/>
</dbReference>
<dbReference type="Pfam" id="PF00266">
    <property type="entry name" value="Aminotran_5"/>
    <property type="match status" value="1"/>
</dbReference>
<evidence type="ECO:0000313" key="9">
    <source>
        <dbReference type="Proteomes" id="UP000324479"/>
    </source>
</evidence>
<dbReference type="PANTHER" id="PTHR43586">
    <property type="entry name" value="CYSTEINE DESULFURASE"/>
    <property type="match status" value="1"/>
</dbReference>
<evidence type="ECO:0000256" key="2">
    <source>
        <dbReference type="ARBA" id="ARBA00010447"/>
    </source>
</evidence>
<dbReference type="EC" id="2.8.1.7" evidence="3"/>
<dbReference type="PANTHER" id="PTHR43586:SF8">
    <property type="entry name" value="CYSTEINE DESULFURASE 1, CHLOROPLASTIC"/>
    <property type="match status" value="1"/>
</dbReference>
<organism evidence="8 9">
    <name type="scientific">Roseiconus nitratireducens</name>
    <dbReference type="NCBI Taxonomy" id="2605748"/>
    <lineage>
        <taxon>Bacteria</taxon>
        <taxon>Pseudomonadati</taxon>
        <taxon>Planctomycetota</taxon>
        <taxon>Planctomycetia</taxon>
        <taxon>Pirellulales</taxon>
        <taxon>Pirellulaceae</taxon>
        <taxon>Roseiconus</taxon>
    </lineage>
</organism>
<dbReference type="SUPFAM" id="SSF53383">
    <property type="entry name" value="PLP-dependent transferases"/>
    <property type="match status" value="1"/>
</dbReference>
<dbReference type="CDD" id="cd06453">
    <property type="entry name" value="SufS_like"/>
    <property type="match status" value="1"/>
</dbReference>
<dbReference type="GO" id="GO:0006534">
    <property type="term" value="P:cysteine metabolic process"/>
    <property type="evidence" value="ECO:0007669"/>
    <property type="project" value="InterPro"/>
</dbReference>
<dbReference type="AlphaFoldDB" id="A0A5M6DCL6"/>
<comment type="similarity">
    <text evidence="2">Belongs to the class-V pyridoxal-phosphate-dependent aminotransferase family. Csd subfamily.</text>
</comment>
<keyword evidence="9" id="KW-1185">Reference proteome</keyword>
<dbReference type="Proteomes" id="UP000324479">
    <property type="component" value="Unassembled WGS sequence"/>
</dbReference>
<evidence type="ECO:0000256" key="5">
    <source>
        <dbReference type="ARBA" id="ARBA00022898"/>
    </source>
</evidence>
<proteinExistence type="inferred from homology"/>
<dbReference type="EMBL" id="VWOX01000003">
    <property type="protein sequence ID" value="KAA5545123.1"/>
    <property type="molecule type" value="Genomic_DNA"/>
</dbReference>
<dbReference type="NCBIfam" id="TIGR01979">
    <property type="entry name" value="sufS"/>
    <property type="match status" value="1"/>
</dbReference>
<dbReference type="InterPro" id="IPR000192">
    <property type="entry name" value="Aminotrans_V_dom"/>
</dbReference>
<protein>
    <recommendedName>
        <fullName evidence="3">cysteine desulfurase</fullName>
        <ecNumber evidence="3">2.8.1.7</ecNumber>
    </recommendedName>
</protein>
<keyword evidence="4" id="KW-0808">Transferase</keyword>
<keyword evidence="5" id="KW-0663">Pyridoxal phosphate</keyword>
<gene>
    <name evidence="8" type="primary">sufS</name>
    <name evidence="8" type="ORF">FYK55_05420</name>
</gene>
<name>A0A5M6DCL6_9BACT</name>
<dbReference type="RefSeq" id="WP_150075390.1">
    <property type="nucleotide sequence ID" value="NZ_VWOX01000003.1"/>
</dbReference>
<dbReference type="GO" id="GO:0030170">
    <property type="term" value="F:pyridoxal phosphate binding"/>
    <property type="evidence" value="ECO:0007669"/>
    <property type="project" value="InterPro"/>
</dbReference>
<accession>A0A5M6DCL6</accession>
<evidence type="ECO:0000256" key="3">
    <source>
        <dbReference type="ARBA" id="ARBA00012239"/>
    </source>
</evidence>
<evidence type="ECO:0000256" key="1">
    <source>
        <dbReference type="ARBA" id="ARBA00001933"/>
    </source>
</evidence>
<evidence type="ECO:0000256" key="4">
    <source>
        <dbReference type="ARBA" id="ARBA00022679"/>
    </source>
</evidence>
<dbReference type="InterPro" id="IPR010970">
    <property type="entry name" value="Cys_dSase_SufS"/>
</dbReference>
<comment type="caution">
    <text evidence="8">The sequence shown here is derived from an EMBL/GenBank/DDBJ whole genome shotgun (WGS) entry which is preliminary data.</text>
</comment>
<evidence type="ECO:0000259" key="7">
    <source>
        <dbReference type="Pfam" id="PF00266"/>
    </source>
</evidence>
<comment type="cofactor">
    <cofactor evidence="1">
        <name>pyridoxal 5'-phosphate</name>
        <dbReference type="ChEBI" id="CHEBI:597326"/>
    </cofactor>
</comment>
<dbReference type="InterPro" id="IPR015422">
    <property type="entry name" value="PyrdxlP-dep_Trfase_small"/>
</dbReference>
<reference evidence="8 9" key="1">
    <citation type="submission" date="2019-08" db="EMBL/GenBank/DDBJ databases">
        <authorList>
            <person name="Dhanesh K."/>
            <person name="Kumar G."/>
            <person name="Sasikala C."/>
            <person name="Venkata Ramana C."/>
        </authorList>
    </citation>
    <scope>NUCLEOTIDE SEQUENCE [LARGE SCALE GENOMIC DNA]</scope>
    <source>
        <strain evidence="8 9">JC645</strain>
    </source>
</reference>
<evidence type="ECO:0000256" key="6">
    <source>
        <dbReference type="ARBA" id="ARBA00050776"/>
    </source>
</evidence>